<proteinExistence type="predicted"/>
<comment type="caution">
    <text evidence="2">The sequence shown here is derived from an EMBL/GenBank/DDBJ whole genome shotgun (WGS) entry which is preliminary data.</text>
</comment>
<accession>A0ABV6PBW4</accession>
<name>A0ABV6PBW4_9MICC</name>
<keyword evidence="1" id="KW-0812">Transmembrane</keyword>
<evidence type="ECO:0000256" key="1">
    <source>
        <dbReference type="SAM" id="Phobius"/>
    </source>
</evidence>
<protein>
    <submittedName>
        <fullName evidence="2">DUF2550 family protein</fullName>
    </submittedName>
</protein>
<keyword evidence="1" id="KW-1133">Transmembrane helix</keyword>
<gene>
    <name evidence="2" type="ORF">ACFFFR_09415</name>
</gene>
<keyword evidence="3" id="KW-1185">Reference proteome</keyword>
<evidence type="ECO:0000313" key="2">
    <source>
        <dbReference type="EMBL" id="MFC0582593.1"/>
    </source>
</evidence>
<sequence>MFDGSVLMYTIIAIIAVIVLIGAGRIVLQWVRRMQLRRTFGTFEGFISADTLEPDWLPGIFRYQQGKLEVLKLHSISPMPVYTFKREDLDILRISEGTEGLAAELPEDYVLVQAKYRQDEFLMGMTFDAYAGLSAWLEARQIMGFGRY</sequence>
<dbReference type="Pfam" id="PF10739">
    <property type="entry name" value="DUF2550"/>
    <property type="match status" value="1"/>
</dbReference>
<dbReference type="InterPro" id="IPR019675">
    <property type="entry name" value="DUF2550"/>
</dbReference>
<reference evidence="2 3" key="1">
    <citation type="submission" date="2024-09" db="EMBL/GenBank/DDBJ databases">
        <authorList>
            <person name="Sun Q."/>
            <person name="Mori K."/>
        </authorList>
    </citation>
    <scope>NUCLEOTIDE SEQUENCE [LARGE SCALE GENOMIC DNA]</scope>
    <source>
        <strain evidence="2 3">NCAIM B.02604</strain>
    </source>
</reference>
<evidence type="ECO:0000313" key="3">
    <source>
        <dbReference type="Proteomes" id="UP001589862"/>
    </source>
</evidence>
<dbReference type="EMBL" id="JBHLUB010000031">
    <property type="protein sequence ID" value="MFC0582593.1"/>
    <property type="molecule type" value="Genomic_DNA"/>
</dbReference>
<dbReference type="Proteomes" id="UP001589862">
    <property type="component" value="Unassembled WGS sequence"/>
</dbReference>
<keyword evidence="1" id="KW-0472">Membrane</keyword>
<organism evidence="2 3">
    <name type="scientific">Micrococcoides hystricis</name>
    <dbReference type="NCBI Taxonomy" id="1572761"/>
    <lineage>
        <taxon>Bacteria</taxon>
        <taxon>Bacillati</taxon>
        <taxon>Actinomycetota</taxon>
        <taxon>Actinomycetes</taxon>
        <taxon>Micrococcales</taxon>
        <taxon>Micrococcaceae</taxon>
        <taxon>Micrococcoides</taxon>
    </lineage>
</organism>
<dbReference type="RefSeq" id="WP_377459870.1">
    <property type="nucleotide sequence ID" value="NZ_JBHLUB010000031.1"/>
</dbReference>
<feature type="transmembrane region" description="Helical" evidence="1">
    <location>
        <begin position="6"/>
        <end position="28"/>
    </location>
</feature>